<comment type="caution">
    <text evidence="4">The sequence shown here is derived from an EMBL/GenBank/DDBJ whole genome shotgun (WGS) entry which is preliminary data.</text>
</comment>
<keyword evidence="2" id="KW-0479">Metal-binding</keyword>
<dbReference type="InterPro" id="IPR036663">
    <property type="entry name" value="Fumarylacetoacetase_C_sf"/>
</dbReference>
<dbReference type="Pfam" id="PF01557">
    <property type="entry name" value="FAA_hydrolase"/>
    <property type="match status" value="1"/>
</dbReference>
<dbReference type="GO" id="GO:0019752">
    <property type="term" value="P:carboxylic acid metabolic process"/>
    <property type="evidence" value="ECO:0007669"/>
    <property type="project" value="UniProtKB-ARBA"/>
</dbReference>
<protein>
    <recommendedName>
        <fullName evidence="3">Fumarylacetoacetase-like C-terminal domain-containing protein</fullName>
    </recommendedName>
</protein>
<evidence type="ECO:0000256" key="1">
    <source>
        <dbReference type="ARBA" id="ARBA00010211"/>
    </source>
</evidence>
<dbReference type="GO" id="GO:0046872">
    <property type="term" value="F:metal ion binding"/>
    <property type="evidence" value="ECO:0007669"/>
    <property type="project" value="UniProtKB-KW"/>
</dbReference>
<dbReference type="SUPFAM" id="SSF56529">
    <property type="entry name" value="FAH"/>
    <property type="match status" value="1"/>
</dbReference>
<dbReference type="GO" id="GO:0018773">
    <property type="term" value="F:acetylpyruvate hydrolase activity"/>
    <property type="evidence" value="ECO:0007669"/>
    <property type="project" value="TreeGrafter"/>
</dbReference>
<gene>
    <name evidence="4" type="ORF">BB561_002474</name>
</gene>
<organism evidence="4 5">
    <name type="scientific">Smittium simulii</name>
    <dbReference type="NCBI Taxonomy" id="133385"/>
    <lineage>
        <taxon>Eukaryota</taxon>
        <taxon>Fungi</taxon>
        <taxon>Fungi incertae sedis</taxon>
        <taxon>Zoopagomycota</taxon>
        <taxon>Kickxellomycotina</taxon>
        <taxon>Harpellomycetes</taxon>
        <taxon>Harpellales</taxon>
        <taxon>Legeriomycetaceae</taxon>
        <taxon>Smittium</taxon>
    </lineage>
</organism>
<reference evidence="4 5" key="1">
    <citation type="journal article" date="2018" name="MBio">
        <title>Comparative Genomics Reveals the Core Gene Toolbox for the Fungus-Insect Symbiosis.</title>
        <authorList>
            <person name="Wang Y."/>
            <person name="Stata M."/>
            <person name="Wang W."/>
            <person name="Stajich J.E."/>
            <person name="White M.M."/>
            <person name="Moncalvo J.M."/>
        </authorList>
    </citation>
    <scope>NUCLEOTIDE SEQUENCE [LARGE SCALE GENOMIC DNA]</scope>
    <source>
        <strain evidence="4 5">SWE-8-4</strain>
    </source>
</reference>
<accession>A0A2T9YQA9</accession>
<dbReference type="FunFam" id="3.90.850.10:FF:000003">
    <property type="entry name" value="Fumarylacetoacetate hydrolase domain-containing 1"/>
    <property type="match status" value="1"/>
</dbReference>
<name>A0A2T9YQA9_9FUNG</name>
<dbReference type="AlphaFoldDB" id="A0A2T9YQA9"/>
<dbReference type="InterPro" id="IPR011234">
    <property type="entry name" value="Fumarylacetoacetase-like_C"/>
</dbReference>
<comment type="similarity">
    <text evidence="1">Belongs to the FAH family.</text>
</comment>
<evidence type="ECO:0000313" key="5">
    <source>
        <dbReference type="Proteomes" id="UP000245383"/>
    </source>
</evidence>
<evidence type="ECO:0000313" key="4">
    <source>
        <dbReference type="EMBL" id="PVU94535.1"/>
    </source>
</evidence>
<proteinExistence type="inferred from homology"/>
<dbReference type="PANTHER" id="PTHR11820:SF7">
    <property type="entry name" value="ACYLPYRUVASE FAHD1, MITOCHONDRIAL"/>
    <property type="match status" value="1"/>
</dbReference>
<dbReference type="Proteomes" id="UP000245383">
    <property type="component" value="Unassembled WGS sequence"/>
</dbReference>
<dbReference type="GO" id="GO:0005739">
    <property type="term" value="C:mitochondrion"/>
    <property type="evidence" value="ECO:0007669"/>
    <property type="project" value="TreeGrafter"/>
</dbReference>
<dbReference type="PANTHER" id="PTHR11820">
    <property type="entry name" value="ACYLPYRUVASE"/>
    <property type="match status" value="1"/>
</dbReference>
<dbReference type="EMBL" id="MBFR01000086">
    <property type="protein sequence ID" value="PVU94535.1"/>
    <property type="molecule type" value="Genomic_DNA"/>
</dbReference>
<dbReference type="Gene3D" id="3.90.850.10">
    <property type="entry name" value="Fumarylacetoacetase-like, C-terminal domain"/>
    <property type="match status" value="1"/>
</dbReference>
<sequence length="218" mass="24071">MCADFLRRGRKIVAIGRNYLEHALELNNKLPTEPMFFLKPTSSYVASPGTIILPRNRLVHHEIELGIVIGKTGRDIPAAEADNYIAGYALGLDLTARDLQDFAKSKGYPWTAAKGYDYFTPISDFVPKAQIPDPHNLRIWSAVNGKIRQDDSTALMIFKIPTLIEYVSRIMTLEEGDLILTGTPKGVGPIVSGNIVTAGLENSGKVLTTLKFNVKEKE</sequence>
<evidence type="ECO:0000256" key="2">
    <source>
        <dbReference type="ARBA" id="ARBA00022723"/>
    </source>
</evidence>
<dbReference type="STRING" id="133385.A0A2T9YQA9"/>
<feature type="domain" description="Fumarylacetoacetase-like C-terminal" evidence="3">
    <location>
        <begin position="11"/>
        <end position="208"/>
    </location>
</feature>
<evidence type="ECO:0000259" key="3">
    <source>
        <dbReference type="Pfam" id="PF01557"/>
    </source>
</evidence>
<keyword evidence="5" id="KW-1185">Reference proteome</keyword>
<dbReference type="OrthoDB" id="74910at2759"/>